<dbReference type="EMBL" id="BGZK01000684">
    <property type="protein sequence ID" value="GBP56064.1"/>
    <property type="molecule type" value="Genomic_DNA"/>
</dbReference>
<dbReference type="Proteomes" id="UP000299102">
    <property type="component" value="Unassembled WGS sequence"/>
</dbReference>
<organism evidence="1 2">
    <name type="scientific">Eumeta variegata</name>
    <name type="common">Bagworm moth</name>
    <name type="synonym">Eumeta japonica</name>
    <dbReference type="NCBI Taxonomy" id="151549"/>
    <lineage>
        <taxon>Eukaryota</taxon>
        <taxon>Metazoa</taxon>
        <taxon>Ecdysozoa</taxon>
        <taxon>Arthropoda</taxon>
        <taxon>Hexapoda</taxon>
        <taxon>Insecta</taxon>
        <taxon>Pterygota</taxon>
        <taxon>Neoptera</taxon>
        <taxon>Endopterygota</taxon>
        <taxon>Lepidoptera</taxon>
        <taxon>Glossata</taxon>
        <taxon>Ditrysia</taxon>
        <taxon>Tineoidea</taxon>
        <taxon>Psychidae</taxon>
        <taxon>Oiketicinae</taxon>
        <taxon>Eumeta</taxon>
    </lineage>
</organism>
<dbReference type="AlphaFoldDB" id="A0A4C1X129"/>
<evidence type="ECO:0000313" key="1">
    <source>
        <dbReference type="EMBL" id="GBP56064.1"/>
    </source>
</evidence>
<evidence type="ECO:0000313" key="2">
    <source>
        <dbReference type="Proteomes" id="UP000299102"/>
    </source>
</evidence>
<accession>A0A4C1X129</accession>
<gene>
    <name evidence="1" type="ORF">EVAR_43826_1</name>
</gene>
<comment type="caution">
    <text evidence="1">The sequence shown here is derived from an EMBL/GenBank/DDBJ whole genome shotgun (WGS) entry which is preliminary data.</text>
</comment>
<proteinExistence type="predicted"/>
<name>A0A4C1X129_EUMVA</name>
<keyword evidence="2" id="KW-1185">Reference proteome</keyword>
<reference evidence="1 2" key="1">
    <citation type="journal article" date="2019" name="Commun. Biol.">
        <title>The bagworm genome reveals a unique fibroin gene that provides high tensile strength.</title>
        <authorList>
            <person name="Kono N."/>
            <person name="Nakamura H."/>
            <person name="Ohtoshi R."/>
            <person name="Tomita M."/>
            <person name="Numata K."/>
            <person name="Arakawa K."/>
        </authorList>
    </citation>
    <scope>NUCLEOTIDE SEQUENCE [LARGE SCALE GENOMIC DNA]</scope>
</reference>
<sequence>MVRNSLSDGRRSRMMEEEVKFSLIRLNRIAEAATSRLHPVRVWYLKSQLASQNSRRRSVEHLRRLAKELLTARACKGDAQQERANLLIRRRCLMERCRKLHTYILMKLKDRGDDTELPTPWIPPLHILQHDDIPVPNVESTKPTGAKIPVITDNLDSKNIQLSTQNVFECRLEKLVQKSVSHLLRKEEEPKLVCAKTIFISEHNRRLDMKSVDLIKQYSDDSDGILNLSLKNNNAKRRSHGRKQTAPRRIAYVCNEPEVVLNHPDCQHLQFSVCAAKMFAQSGLDAVCCPITLTE</sequence>
<dbReference type="OrthoDB" id="7458135at2759"/>
<protein>
    <submittedName>
        <fullName evidence="1">Uncharacterized protein</fullName>
    </submittedName>
</protein>